<evidence type="ECO:0000313" key="2">
    <source>
        <dbReference type="Proteomes" id="UP001060085"/>
    </source>
</evidence>
<comment type="caution">
    <text evidence="1">The sequence shown here is derived from an EMBL/GenBank/DDBJ whole genome shotgun (WGS) entry which is preliminary data.</text>
</comment>
<organism evidence="1 2">
    <name type="scientific">Catharanthus roseus</name>
    <name type="common">Madagascar periwinkle</name>
    <name type="synonym">Vinca rosea</name>
    <dbReference type="NCBI Taxonomy" id="4058"/>
    <lineage>
        <taxon>Eukaryota</taxon>
        <taxon>Viridiplantae</taxon>
        <taxon>Streptophyta</taxon>
        <taxon>Embryophyta</taxon>
        <taxon>Tracheophyta</taxon>
        <taxon>Spermatophyta</taxon>
        <taxon>Magnoliopsida</taxon>
        <taxon>eudicotyledons</taxon>
        <taxon>Gunneridae</taxon>
        <taxon>Pentapetalae</taxon>
        <taxon>asterids</taxon>
        <taxon>lamiids</taxon>
        <taxon>Gentianales</taxon>
        <taxon>Apocynaceae</taxon>
        <taxon>Rauvolfioideae</taxon>
        <taxon>Vinceae</taxon>
        <taxon>Catharanthinae</taxon>
        <taxon>Catharanthus</taxon>
    </lineage>
</organism>
<dbReference type="EMBL" id="CM044701">
    <property type="protein sequence ID" value="KAI5682946.1"/>
    <property type="molecule type" value="Genomic_DNA"/>
</dbReference>
<evidence type="ECO:0000313" key="1">
    <source>
        <dbReference type="EMBL" id="KAI5682946.1"/>
    </source>
</evidence>
<name>A0ACC0CDT9_CATRO</name>
<dbReference type="Proteomes" id="UP001060085">
    <property type="component" value="Linkage Group LG01"/>
</dbReference>
<proteinExistence type="predicted"/>
<sequence>MFLNIDSLIQGQIAEIKYTLEMSKLKEKYGATSNAILKNLSNKVSHLALKKIMDELKKACEMVEEPGYNCLHYLRKSHGLPCACELVHRDMDSEMHDLTSLIHEISMGPICKVREDRRLIKGIISPVFNEDPCQPLTTPLETVVTKGRRKTNSTKNDKSHWEYVSVTYRKTGKSSRLGSGSGSGSSSCSGPSPRGRGRPPRSSMGRGRGRNSVERVTELIRRTNWEEGSVPADYWMDTPDHLYVIANTFNLCVVFLAWLGSTTLLPLVSNMDGNVGTIFIGFIEEQQHFIQALPVSESHWEYSRDSISSGDFGEVPYHVIIRAGTRWNGQNTGLCLRQYVRRCLEPWCLYKSIPQHVHPVVWRPACLLRLDRVGGNTLPIPELSQNTVRHVRLDAIKICNKVMSRGNPASPNLLHPIWYPPNLICCQETYSHSYTPTLKIAGCMACRLQNPV</sequence>
<gene>
    <name evidence="1" type="ORF">M9H77_04174</name>
</gene>
<reference evidence="2" key="1">
    <citation type="journal article" date="2023" name="Nat. Plants">
        <title>Single-cell RNA sequencing provides a high-resolution roadmap for understanding the multicellular compartmentation of specialized metabolism.</title>
        <authorList>
            <person name="Sun S."/>
            <person name="Shen X."/>
            <person name="Li Y."/>
            <person name="Li Y."/>
            <person name="Wang S."/>
            <person name="Li R."/>
            <person name="Zhang H."/>
            <person name="Shen G."/>
            <person name="Guo B."/>
            <person name="Wei J."/>
            <person name="Xu J."/>
            <person name="St-Pierre B."/>
            <person name="Chen S."/>
            <person name="Sun C."/>
        </authorList>
    </citation>
    <scope>NUCLEOTIDE SEQUENCE [LARGE SCALE GENOMIC DNA]</scope>
</reference>
<accession>A0ACC0CDT9</accession>
<protein>
    <submittedName>
        <fullName evidence="1">Uncharacterized protein</fullName>
    </submittedName>
</protein>
<keyword evidence="2" id="KW-1185">Reference proteome</keyword>